<keyword evidence="1" id="KW-0862">Zinc</keyword>
<organism evidence="3 4">
    <name type="scientific">Solanum commersonii</name>
    <name type="common">Commerson's wild potato</name>
    <name type="synonym">Commerson's nightshade</name>
    <dbReference type="NCBI Taxonomy" id="4109"/>
    <lineage>
        <taxon>Eukaryota</taxon>
        <taxon>Viridiplantae</taxon>
        <taxon>Streptophyta</taxon>
        <taxon>Embryophyta</taxon>
        <taxon>Tracheophyta</taxon>
        <taxon>Spermatophyta</taxon>
        <taxon>Magnoliopsida</taxon>
        <taxon>eudicotyledons</taxon>
        <taxon>Gunneridae</taxon>
        <taxon>Pentapetalae</taxon>
        <taxon>asterids</taxon>
        <taxon>lamiids</taxon>
        <taxon>Solanales</taxon>
        <taxon>Solanaceae</taxon>
        <taxon>Solanoideae</taxon>
        <taxon>Solaneae</taxon>
        <taxon>Solanum</taxon>
    </lineage>
</organism>
<sequence>MLVYTNLIACRVCGKIFPHILPLLYHFDQVHKTEAYMLAIQQNSYLVLRTIDFKLDNKQGHSQFASIANGHAIFRSMIEESLSRGQVYRDKKLGPIYFTKPLIKNIDKPLIFENVEEDEDKNVDLDLKL</sequence>
<comment type="caution">
    <text evidence="3">The sequence shown here is derived from an EMBL/GenBank/DDBJ whole genome shotgun (WGS) entry which is preliminary data.</text>
</comment>
<proteinExistence type="predicted"/>
<feature type="domain" description="C2H2-type" evidence="2">
    <location>
        <begin position="8"/>
        <end position="36"/>
    </location>
</feature>
<dbReference type="InterPro" id="IPR013087">
    <property type="entry name" value="Znf_C2H2_type"/>
</dbReference>
<dbReference type="PROSITE" id="PS50157">
    <property type="entry name" value="ZINC_FINGER_C2H2_2"/>
    <property type="match status" value="1"/>
</dbReference>
<gene>
    <name evidence="3" type="ORF">H5410_031356</name>
</gene>
<keyword evidence="1" id="KW-0479">Metal-binding</keyword>
<keyword evidence="1" id="KW-0863">Zinc-finger</keyword>
<evidence type="ECO:0000313" key="4">
    <source>
        <dbReference type="Proteomes" id="UP000824120"/>
    </source>
</evidence>
<protein>
    <recommendedName>
        <fullName evidence="2">C2H2-type domain-containing protein</fullName>
    </recommendedName>
</protein>
<dbReference type="EMBL" id="JACXVP010000006">
    <property type="protein sequence ID" value="KAG5599986.1"/>
    <property type="molecule type" value="Genomic_DNA"/>
</dbReference>
<dbReference type="AlphaFoldDB" id="A0A9J5YI45"/>
<dbReference type="Proteomes" id="UP000824120">
    <property type="component" value="Chromosome 6"/>
</dbReference>
<accession>A0A9J5YI45</accession>
<reference evidence="3 4" key="1">
    <citation type="submission" date="2020-09" db="EMBL/GenBank/DDBJ databases">
        <title>De no assembly of potato wild relative species, Solanum commersonii.</title>
        <authorList>
            <person name="Cho K."/>
        </authorList>
    </citation>
    <scope>NUCLEOTIDE SEQUENCE [LARGE SCALE GENOMIC DNA]</scope>
    <source>
        <strain evidence="3">LZ3.2</strain>
        <tissue evidence="3">Leaf</tissue>
    </source>
</reference>
<evidence type="ECO:0000313" key="3">
    <source>
        <dbReference type="EMBL" id="KAG5599986.1"/>
    </source>
</evidence>
<dbReference type="GO" id="GO:0008270">
    <property type="term" value="F:zinc ion binding"/>
    <property type="evidence" value="ECO:0007669"/>
    <property type="project" value="UniProtKB-KW"/>
</dbReference>
<name>A0A9J5YI45_SOLCO</name>
<keyword evidence="4" id="KW-1185">Reference proteome</keyword>
<evidence type="ECO:0000259" key="2">
    <source>
        <dbReference type="PROSITE" id="PS50157"/>
    </source>
</evidence>
<evidence type="ECO:0000256" key="1">
    <source>
        <dbReference type="PROSITE-ProRule" id="PRU00042"/>
    </source>
</evidence>
<dbReference type="PROSITE" id="PS00028">
    <property type="entry name" value="ZINC_FINGER_C2H2_1"/>
    <property type="match status" value="1"/>
</dbReference>